<sequence>MRKSKGVGTKLNYPKAWIDYLIYFHTDQDFFECHEVLEEHWKNEGMKGNLWPGLIQIAVALYHQRRSNMNGAKRMITSGIQKLYEERNALIELGLDVDTLFEVLENRKKEIDQQKEFTSIALPMSHPLLHACLKKSAKTEEDWKTKRIPDDQIIHKHRLRDRTPVIEEREKQKLQKKRTL</sequence>
<evidence type="ECO:0000313" key="2">
    <source>
        <dbReference type="Proteomes" id="UP000077412"/>
    </source>
</evidence>
<evidence type="ECO:0000313" key="1">
    <source>
        <dbReference type="EMBL" id="ANX12757.1"/>
    </source>
</evidence>
<dbReference type="KEGG" id="far:ABE41_012115"/>
<dbReference type="Gene3D" id="1.10.3450.10">
    <property type="entry name" value="TTHA0068-like"/>
    <property type="match status" value="1"/>
</dbReference>
<name>A0A1B1Z5K2_9BACL</name>
<dbReference type="InterPro" id="IPR023203">
    <property type="entry name" value="TTHA0068_sf"/>
</dbReference>
<dbReference type="SUPFAM" id="SSF140663">
    <property type="entry name" value="TTHA0068-like"/>
    <property type="match status" value="1"/>
</dbReference>
<dbReference type="OrthoDB" id="165483at2"/>
<dbReference type="InterPro" id="IPR005500">
    <property type="entry name" value="DUF309"/>
</dbReference>
<organism evidence="1 2">
    <name type="scientific">Fictibacillus arsenicus</name>
    <dbReference type="NCBI Taxonomy" id="255247"/>
    <lineage>
        <taxon>Bacteria</taxon>
        <taxon>Bacillati</taxon>
        <taxon>Bacillota</taxon>
        <taxon>Bacilli</taxon>
        <taxon>Bacillales</taxon>
        <taxon>Fictibacillaceae</taxon>
        <taxon>Fictibacillus</taxon>
    </lineage>
</organism>
<reference evidence="1 2" key="1">
    <citation type="submission" date="2016-08" db="EMBL/GenBank/DDBJ databases">
        <title>Complete genome sequence of Fictibacillus arsenicus G25-54, a strain with toxicity to nematodes and a potential arsenic-resistance activity.</title>
        <authorList>
            <person name="Zheng Z."/>
        </authorList>
    </citation>
    <scope>NUCLEOTIDE SEQUENCE [LARGE SCALE GENOMIC DNA]</scope>
    <source>
        <strain evidence="1 2">G25-54</strain>
    </source>
</reference>
<keyword evidence="2" id="KW-1185">Reference proteome</keyword>
<dbReference type="Proteomes" id="UP000077412">
    <property type="component" value="Chromosome"/>
</dbReference>
<dbReference type="PANTHER" id="PTHR34796">
    <property type="entry name" value="EXPRESSED PROTEIN"/>
    <property type="match status" value="1"/>
</dbReference>
<dbReference type="Pfam" id="PF03745">
    <property type="entry name" value="DUF309"/>
    <property type="match status" value="1"/>
</dbReference>
<dbReference type="EMBL" id="CP016761">
    <property type="protein sequence ID" value="ANX12757.1"/>
    <property type="molecule type" value="Genomic_DNA"/>
</dbReference>
<proteinExistence type="predicted"/>
<dbReference type="PANTHER" id="PTHR34796:SF1">
    <property type="entry name" value="EXPRESSED PROTEIN"/>
    <property type="match status" value="1"/>
</dbReference>
<protein>
    <recommendedName>
        <fullName evidence="3">DUF309 domain-containing protein</fullName>
    </recommendedName>
</protein>
<dbReference type="STRING" id="255247.ABE41_012115"/>
<gene>
    <name evidence="1" type="ORF">ABE41_012115</name>
</gene>
<evidence type="ECO:0008006" key="3">
    <source>
        <dbReference type="Google" id="ProtNLM"/>
    </source>
</evidence>
<dbReference type="AlphaFoldDB" id="A0A1B1Z5K2"/>
<accession>A0A1B1Z5K2</accession>